<proteinExistence type="predicted"/>
<gene>
    <name evidence="2" type="ORF">DPMN_130283</name>
</gene>
<protein>
    <submittedName>
        <fullName evidence="2">Uncharacterized protein</fullName>
    </submittedName>
</protein>
<evidence type="ECO:0000313" key="2">
    <source>
        <dbReference type="EMBL" id="KAH3828328.1"/>
    </source>
</evidence>
<dbReference type="PANTHER" id="PTHR31389:SF4">
    <property type="entry name" value="LD39211P"/>
    <property type="match status" value="1"/>
</dbReference>
<dbReference type="AlphaFoldDB" id="A0A9D4H6I5"/>
<name>A0A9D4H6I5_DREPO</name>
<evidence type="ECO:0000313" key="3">
    <source>
        <dbReference type="Proteomes" id="UP000828390"/>
    </source>
</evidence>
<reference evidence="2" key="2">
    <citation type="submission" date="2020-11" db="EMBL/GenBank/DDBJ databases">
        <authorList>
            <person name="McCartney M.A."/>
            <person name="Auch B."/>
            <person name="Kono T."/>
            <person name="Mallez S."/>
            <person name="Becker A."/>
            <person name="Gohl D.M."/>
            <person name="Silverstein K.A.T."/>
            <person name="Koren S."/>
            <person name="Bechman K.B."/>
            <person name="Herman A."/>
            <person name="Abrahante J.E."/>
            <person name="Garbe J."/>
        </authorList>
    </citation>
    <scope>NUCLEOTIDE SEQUENCE</scope>
    <source>
        <strain evidence="2">Duluth1</strain>
        <tissue evidence="2">Whole animal</tissue>
    </source>
</reference>
<comment type="caution">
    <text evidence="2">The sequence shown here is derived from an EMBL/GenBank/DDBJ whole genome shotgun (WGS) entry which is preliminary data.</text>
</comment>
<dbReference type="EMBL" id="JAIWYP010000005">
    <property type="protein sequence ID" value="KAH3828328.1"/>
    <property type="molecule type" value="Genomic_DNA"/>
</dbReference>
<feature type="chain" id="PRO_5038494173" evidence="1">
    <location>
        <begin position="27"/>
        <end position="357"/>
    </location>
</feature>
<sequence>MKTKNFYVLVLFLLATLTSLWILIDPSPNLHTIVSETHRQISNIHIPTKIRQDKNEMLDVNQKYLDALGMVFSKSDPARLIVNVSKEVVLKTEPVIVVPVLPGAYDEARTFLASVKKFLPGKLVVFWDLGLSGKENNMLRKVCNGTVFNCNVKMFAYNKYPSHVQSHNLGSYVPLCIQESLSLFNVIIWSNPKEYFITKDISGVVAKARETGIAAWTIKDATSSITYFKMFTYFDVTPEQYYFHRAIKTSHLVVFNTEFIKKDVMLPWVKCALVEECISPTGSQNSGGYCIERKPRYLYSGCHNYEQSALNLILGKSFKFDESPYVVTDKIFGEEKMNKTVTSEIQTPISSEELDTS</sequence>
<accession>A0A9D4H6I5</accession>
<dbReference type="Proteomes" id="UP000828390">
    <property type="component" value="Unassembled WGS sequence"/>
</dbReference>
<dbReference type="PANTHER" id="PTHR31389">
    <property type="entry name" value="LD39211P"/>
    <property type="match status" value="1"/>
</dbReference>
<keyword evidence="1" id="KW-0732">Signal</keyword>
<evidence type="ECO:0000256" key="1">
    <source>
        <dbReference type="SAM" id="SignalP"/>
    </source>
</evidence>
<organism evidence="2 3">
    <name type="scientific">Dreissena polymorpha</name>
    <name type="common">Zebra mussel</name>
    <name type="synonym">Mytilus polymorpha</name>
    <dbReference type="NCBI Taxonomy" id="45954"/>
    <lineage>
        <taxon>Eukaryota</taxon>
        <taxon>Metazoa</taxon>
        <taxon>Spiralia</taxon>
        <taxon>Lophotrochozoa</taxon>
        <taxon>Mollusca</taxon>
        <taxon>Bivalvia</taxon>
        <taxon>Autobranchia</taxon>
        <taxon>Heteroconchia</taxon>
        <taxon>Euheterodonta</taxon>
        <taxon>Imparidentia</taxon>
        <taxon>Neoheterodontei</taxon>
        <taxon>Myida</taxon>
        <taxon>Dreissenoidea</taxon>
        <taxon>Dreissenidae</taxon>
        <taxon>Dreissena</taxon>
    </lineage>
</organism>
<reference evidence="2" key="1">
    <citation type="journal article" date="2019" name="bioRxiv">
        <title>The Genome of the Zebra Mussel, Dreissena polymorpha: A Resource for Invasive Species Research.</title>
        <authorList>
            <person name="McCartney M.A."/>
            <person name="Auch B."/>
            <person name="Kono T."/>
            <person name="Mallez S."/>
            <person name="Zhang Y."/>
            <person name="Obille A."/>
            <person name="Becker A."/>
            <person name="Abrahante J.E."/>
            <person name="Garbe J."/>
            <person name="Badalamenti J.P."/>
            <person name="Herman A."/>
            <person name="Mangelson H."/>
            <person name="Liachko I."/>
            <person name="Sullivan S."/>
            <person name="Sone E.D."/>
            <person name="Koren S."/>
            <person name="Silverstein K.A.T."/>
            <person name="Beckman K.B."/>
            <person name="Gohl D.M."/>
        </authorList>
    </citation>
    <scope>NUCLEOTIDE SEQUENCE</scope>
    <source>
        <strain evidence="2">Duluth1</strain>
        <tissue evidence="2">Whole animal</tissue>
    </source>
</reference>
<feature type="signal peptide" evidence="1">
    <location>
        <begin position="1"/>
        <end position="26"/>
    </location>
</feature>
<keyword evidence="3" id="KW-1185">Reference proteome</keyword>